<evidence type="ECO:0000313" key="2">
    <source>
        <dbReference type="Proteomes" id="UP000266841"/>
    </source>
</evidence>
<name>K0R6V3_THAOC</name>
<feature type="non-terminal residue" evidence="1">
    <location>
        <position position="114"/>
    </location>
</feature>
<organism evidence="1 2">
    <name type="scientific">Thalassiosira oceanica</name>
    <name type="common">Marine diatom</name>
    <dbReference type="NCBI Taxonomy" id="159749"/>
    <lineage>
        <taxon>Eukaryota</taxon>
        <taxon>Sar</taxon>
        <taxon>Stramenopiles</taxon>
        <taxon>Ochrophyta</taxon>
        <taxon>Bacillariophyta</taxon>
        <taxon>Coscinodiscophyceae</taxon>
        <taxon>Thalassiosirophycidae</taxon>
        <taxon>Thalassiosirales</taxon>
        <taxon>Thalassiosiraceae</taxon>
        <taxon>Thalassiosira</taxon>
    </lineage>
</organism>
<keyword evidence="2" id="KW-1185">Reference proteome</keyword>
<dbReference type="Proteomes" id="UP000266841">
    <property type="component" value="Unassembled WGS sequence"/>
</dbReference>
<protein>
    <submittedName>
        <fullName evidence="1">Uncharacterized protein</fullName>
    </submittedName>
</protein>
<gene>
    <name evidence="1" type="ORF">THAOC_37049</name>
</gene>
<dbReference type="EMBL" id="AGNL01049717">
    <property type="protein sequence ID" value="EJK44411.1"/>
    <property type="molecule type" value="Genomic_DNA"/>
</dbReference>
<proteinExistence type="predicted"/>
<comment type="caution">
    <text evidence="1">The sequence shown here is derived from an EMBL/GenBank/DDBJ whole genome shotgun (WGS) entry which is preliminary data.</text>
</comment>
<dbReference type="AlphaFoldDB" id="K0R6V3"/>
<reference evidence="1 2" key="1">
    <citation type="journal article" date="2012" name="Genome Biol.">
        <title>Genome and low-iron response of an oceanic diatom adapted to chronic iron limitation.</title>
        <authorList>
            <person name="Lommer M."/>
            <person name="Specht M."/>
            <person name="Roy A.S."/>
            <person name="Kraemer L."/>
            <person name="Andreson R."/>
            <person name="Gutowska M.A."/>
            <person name="Wolf J."/>
            <person name="Bergner S.V."/>
            <person name="Schilhabel M.B."/>
            <person name="Klostermeier U.C."/>
            <person name="Beiko R.G."/>
            <person name="Rosenstiel P."/>
            <person name="Hippler M."/>
            <person name="Laroche J."/>
        </authorList>
    </citation>
    <scope>NUCLEOTIDE SEQUENCE [LARGE SCALE GENOMIC DNA]</scope>
    <source>
        <strain evidence="1 2">CCMP1005</strain>
    </source>
</reference>
<sequence length="114" mass="12640">MHSIAELYPISNIRQRRDYRRRRLMKPCLLSCVVEEGDDDAPALISAEELYEQERAAEDSDNDEEGVALVNADVVDSVASRAANFSRRELTGAERAVRALALTGGTTQSDLRAM</sequence>
<evidence type="ECO:0000313" key="1">
    <source>
        <dbReference type="EMBL" id="EJK44411.1"/>
    </source>
</evidence>
<accession>K0R6V3</accession>